<dbReference type="OMA" id="CAHRASF"/>
<dbReference type="InterPro" id="IPR036890">
    <property type="entry name" value="HATPase_C_sf"/>
</dbReference>
<dbReference type="PROSITE" id="PS00058">
    <property type="entry name" value="DNA_MISMATCH_REPAIR_1"/>
    <property type="match status" value="1"/>
</dbReference>
<dbReference type="GO" id="GO:0140664">
    <property type="term" value="F:ATP-dependent DNA damage sensor activity"/>
    <property type="evidence" value="ECO:0007669"/>
    <property type="project" value="InterPro"/>
</dbReference>
<dbReference type="PANTHER" id="PTHR10073">
    <property type="entry name" value="DNA MISMATCH REPAIR PROTEIN MLH, PMS, MUTL"/>
    <property type="match status" value="1"/>
</dbReference>
<dbReference type="PANTHER" id="PTHR10073:SF52">
    <property type="entry name" value="MISMATCH REPAIR ENDONUCLEASE PMS2"/>
    <property type="match status" value="1"/>
</dbReference>
<dbReference type="GO" id="GO:0006298">
    <property type="term" value="P:mismatch repair"/>
    <property type="evidence" value="ECO:0007669"/>
    <property type="project" value="InterPro"/>
</dbReference>
<reference evidence="3" key="1">
    <citation type="journal article" date="2011" name="PLoS Pathog.">
        <title>Comparative genomics yields insights into niche adaptation of plant vascular wilt pathogens.</title>
        <authorList>
            <person name="Klosterman S.J."/>
            <person name="Subbarao K.V."/>
            <person name="Kang S."/>
            <person name="Veronese P."/>
            <person name="Gold S.E."/>
            <person name="Thomma B.P.H.J."/>
            <person name="Chen Z."/>
            <person name="Henrissat B."/>
            <person name="Lee Y.-H."/>
            <person name="Park J."/>
            <person name="Garcia-Pedrajas M.D."/>
            <person name="Barbara D.J."/>
            <person name="Anchieta A."/>
            <person name="de Jonge R."/>
            <person name="Santhanam P."/>
            <person name="Maruthachalam K."/>
            <person name="Atallah Z."/>
            <person name="Amyotte S.G."/>
            <person name="Paz Z."/>
            <person name="Inderbitzin P."/>
            <person name="Hayes R.J."/>
            <person name="Heiman D.I."/>
            <person name="Young S."/>
            <person name="Zeng Q."/>
            <person name="Engels R."/>
            <person name="Galagan J."/>
            <person name="Cuomo C.A."/>
            <person name="Dobinson K.F."/>
            <person name="Ma L.-J."/>
        </authorList>
    </citation>
    <scope>NUCLEOTIDE SEQUENCE [LARGE SCALE GENOMIC DNA]</scope>
    <source>
        <strain evidence="3">VaMs.102 / ATCC MYA-4576 / FGSC 10136</strain>
    </source>
</reference>
<dbReference type="Proteomes" id="UP000008698">
    <property type="component" value="Unassembled WGS sequence"/>
</dbReference>
<protein>
    <submittedName>
        <fullName evidence="2">DNA mismatch repair protein pms1</fullName>
    </submittedName>
</protein>
<dbReference type="HOGENOM" id="CLU_004131_3_3_1"/>
<comment type="similarity">
    <text evidence="1">Belongs to the DNA mismatch repair MutL/HexB family.</text>
</comment>
<name>C9SJ63_VERA1</name>
<dbReference type="Pfam" id="PF13589">
    <property type="entry name" value="HATPase_c_3"/>
    <property type="match status" value="1"/>
</dbReference>
<dbReference type="SUPFAM" id="SSF55874">
    <property type="entry name" value="ATPase domain of HSP90 chaperone/DNA topoisomerase II/histidine kinase"/>
    <property type="match status" value="1"/>
</dbReference>
<dbReference type="eggNOG" id="KOG1978">
    <property type="taxonomic scope" value="Eukaryota"/>
</dbReference>
<dbReference type="Gene3D" id="3.30.565.10">
    <property type="entry name" value="Histidine kinase-like ATPase, C-terminal domain"/>
    <property type="match status" value="1"/>
</dbReference>
<evidence type="ECO:0000313" key="3">
    <source>
        <dbReference type="Proteomes" id="UP000008698"/>
    </source>
</evidence>
<dbReference type="KEGG" id="val:VDBG_04334"/>
<proteinExistence type="inferred from homology"/>
<dbReference type="OrthoDB" id="10263226at2759"/>
<dbReference type="GO" id="GO:0032389">
    <property type="term" value="C:MutLalpha complex"/>
    <property type="evidence" value="ECO:0007669"/>
    <property type="project" value="TreeGrafter"/>
</dbReference>
<evidence type="ECO:0000313" key="2">
    <source>
        <dbReference type="EMBL" id="EEY18225.1"/>
    </source>
</evidence>
<dbReference type="GeneID" id="9536699"/>
<gene>
    <name evidence="2" type="ORF">VDBG_04334</name>
</gene>
<organism evidence="3">
    <name type="scientific">Verticillium alfalfae (strain VaMs.102 / ATCC MYA-4576 / FGSC 10136)</name>
    <name type="common">Verticillium wilt of alfalfa</name>
    <name type="synonym">Verticillium albo-atrum</name>
    <dbReference type="NCBI Taxonomy" id="526221"/>
    <lineage>
        <taxon>Eukaryota</taxon>
        <taxon>Fungi</taxon>
        <taxon>Dikarya</taxon>
        <taxon>Ascomycota</taxon>
        <taxon>Pezizomycotina</taxon>
        <taxon>Sordariomycetes</taxon>
        <taxon>Hypocreomycetidae</taxon>
        <taxon>Glomerellales</taxon>
        <taxon>Plectosphaerellaceae</taxon>
        <taxon>Verticillium</taxon>
    </lineage>
</organism>
<dbReference type="AlphaFoldDB" id="C9SJ63"/>
<evidence type="ECO:0000256" key="1">
    <source>
        <dbReference type="ARBA" id="ARBA00006082"/>
    </source>
</evidence>
<keyword evidence="3" id="KW-1185">Reference proteome</keyword>
<accession>C9SJ63</accession>
<sequence length="116" mass="12575">MAAIKAIEANTVHRIQSGQVIVDLCSVVKELVENSLDANATAIDVRFKNQGLEAIEVHDNGSGISPDNYEGLALKHHTSKLATFSDLNTLSTFGFRGEALSSLCALSHFCRHLPRQ</sequence>
<dbReference type="InterPro" id="IPR014762">
    <property type="entry name" value="DNA_mismatch_repair_CS"/>
</dbReference>
<dbReference type="GO" id="GO:0016887">
    <property type="term" value="F:ATP hydrolysis activity"/>
    <property type="evidence" value="ECO:0007669"/>
    <property type="project" value="InterPro"/>
</dbReference>
<dbReference type="EMBL" id="DS985218">
    <property type="protein sequence ID" value="EEY18225.1"/>
    <property type="molecule type" value="Genomic_DNA"/>
</dbReference>
<dbReference type="STRING" id="526221.C9SJ63"/>
<dbReference type="RefSeq" id="XP_003004728.1">
    <property type="nucleotide sequence ID" value="XM_003004682.1"/>
</dbReference>
<dbReference type="InterPro" id="IPR038973">
    <property type="entry name" value="MutL/Mlh/Pms-like"/>
</dbReference>